<dbReference type="Proteomes" id="UP001150569">
    <property type="component" value="Unassembled WGS sequence"/>
</dbReference>
<keyword evidence="4" id="KW-0999">Mitochondrion inner membrane</keyword>
<protein>
    <recommendedName>
        <fullName evidence="11">Membrane insertase YidC/Oxa/ALB C-terminal domain-containing protein</fullName>
    </recommendedName>
</protein>
<comment type="caution">
    <text evidence="12">The sequence shown here is derived from an EMBL/GenBank/DDBJ whole genome shotgun (WGS) entry which is preliminary data.</text>
</comment>
<dbReference type="PANTHER" id="PTHR12428:SF66">
    <property type="entry name" value="MITOCHONDRIAL INNER MEMBRANE PROTEIN OXA1L"/>
    <property type="match status" value="1"/>
</dbReference>
<dbReference type="AlphaFoldDB" id="A0A9W7ZTL4"/>
<keyword evidence="13" id="KW-1185">Reference proteome</keyword>
<reference evidence="12" key="1">
    <citation type="submission" date="2022-07" db="EMBL/GenBank/DDBJ databases">
        <title>Phylogenomic reconstructions and comparative analyses of Kickxellomycotina fungi.</title>
        <authorList>
            <person name="Reynolds N.K."/>
            <person name="Stajich J.E."/>
            <person name="Barry K."/>
            <person name="Grigoriev I.V."/>
            <person name="Crous P."/>
            <person name="Smith M.E."/>
        </authorList>
    </citation>
    <scope>NUCLEOTIDE SEQUENCE</scope>
    <source>
        <strain evidence="12">RSA 861</strain>
    </source>
</reference>
<keyword evidence="5" id="KW-0809">Transit peptide</keyword>
<evidence type="ECO:0000256" key="7">
    <source>
        <dbReference type="ARBA" id="ARBA00023128"/>
    </source>
</evidence>
<evidence type="ECO:0000256" key="10">
    <source>
        <dbReference type="SAM" id="Phobius"/>
    </source>
</evidence>
<feature type="transmembrane region" description="Helical" evidence="10">
    <location>
        <begin position="175"/>
        <end position="197"/>
    </location>
</feature>
<comment type="subcellular location">
    <subcellularLocation>
        <location evidence="9">Membrane</location>
        <topology evidence="9">Multi-pass membrane protein</topology>
    </subcellularLocation>
    <subcellularLocation>
        <location evidence="1">Mitochondrion inner membrane</location>
        <topology evidence="1">Multi-pass membrane protein</topology>
    </subcellularLocation>
</comment>
<gene>
    <name evidence="12" type="ORF">IWQ60_009477</name>
</gene>
<dbReference type="GO" id="GO:0032977">
    <property type="term" value="F:membrane insertase activity"/>
    <property type="evidence" value="ECO:0007669"/>
    <property type="project" value="InterPro"/>
</dbReference>
<evidence type="ECO:0000313" key="12">
    <source>
        <dbReference type="EMBL" id="KAJ1912823.1"/>
    </source>
</evidence>
<dbReference type="GO" id="GO:0032979">
    <property type="term" value="P:protein insertion into mitochondrial inner membrane from matrix"/>
    <property type="evidence" value="ECO:0007669"/>
    <property type="project" value="TreeGrafter"/>
</dbReference>
<dbReference type="CDD" id="cd20069">
    <property type="entry name" value="5TM_Oxa1-like"/>
    <property type="match status" value="1"/>
</dbReference>
<evidence type="ECO:0000256" key="9">
    <source>
        <dbReference type="RuleBase" id="RU003945"/>
    </source>
</evidence>
<keyword evidence="7" id="KW-0496">Mitochondrion</keyword>
<evidence type="ECO:0000256" key="6">
    <source>
        <dbReference type="ARBA" id="ARBA00022989"/>
    </source>
</evidence>
<evidence type="ECO:0000259" key="11">
    <source>
        <dbReference type="Pfam" id="PF02096"/>
    </source>
</evidence>
<dbReference type="NCBIfam" id="TIGR03592">
    <property type="entry name" value="yidC_oxa1_cterm"/>
    <property type="match status" value="1"/>
</dbReference>
<name>A0A9W7ZTL4_9FUNG</name>
<sequence length="414" mass="45154">MQNFGRLSGLLRQARPQRLLVLSSATATRQSSSLISAAPLRVAALRRTPAILAGLGATGTFRRAFSHSPLHQDTAEKTLTAASTPEAAAEAVKTVSPEAAAEAVKAVSPEAAADAVKTLSPDLAAAEGALDAVFQAAIPKTLQLGELAAKYDLIHFTPVGGFEKLTELLSVATGFPMWGVIVTATIMFRTILLPFTIRQQGMQARMTNIQPQTQALTMQIKEATEAGFQNERLRLSQKMAELFKTHNCHPFATMGLSMLPIPFFISFFFAIRKMAEIPIPQLTVGGFGWVEDLSLIDPYYILPILSSLSTLLTLEIAARTTAAGVMSDPKMKWIIRAGTGFMAYFTSQFPAALLMYWCTSNFISIFQTFALTRPVMRARLGLPAIKKAKMVKKQPGMVDKLQDSVTDIMKKRRR</sequence>
<dbReference type="Pfam" id="PF02096">
    <property type="entry name" value="60KD_IMP"/>
    <property type="match status" value="1"/>
</dbReference>
<dbReference type="InterPro" id="IPR028055">
    <property type="entry name" value="YidC/Oxa/ALB_C"/>
</dbReference>
<dbReference type="GO" id="GO:0005743">
    <property type="term" value="C:mitochondrial inner membrane"/>
    <property type="evidence" value="ECO:0007669"/>
    <property type="project" value="UniProtKB-SubCell"/>
</dbReference>
<evidence type="ECO:0000256" key="3">
    <source>
        <dbReference type="ARBA" id="ARBA00022692"/>
    </source>
</evidence>
<evidence type="ECO:0000256" key="4">
    <source>
        <dbReference type="ARBA" id="ARBA00022792"/>
    </source>
</evidence>
<comment type="similarity">
    <text evidence="2 9">Belongs to the OXA1/ALB3/YidC family.</text>
</comment>
<dbReference type="InterPro" id="IPR001708">
    <property type="entry name" value="YidC/ALB3/OXA1/COX18"/>
</dbReference>
<proteinExistence type="inferred from homology"/>
<organism evidence="12 13">
    <name type="scientific">Tieghemiomyces parasiticus</name>
    <dbReference type="NCBI Taxonomy" id="78921"/>
    <lineage>
        <taxon>Eukaryota</taxon>
        <taxon>Fungi</taxon>
        <taxon>Fungi incertae sedis</taxon>
        <taxon>Zoopagomycota</taxon>
        <taxon>Kickxellomycotina</taxon>
        <taxon>Dimargaritomycetes</taxon>
        <taxon>Dimargaritales</taxon>
        <taxon>Dimargaritaceae</taxon>
        <taxon>Tieghemiomyces</taxon>
    </lineage>
</organism>
<evidence type="ECO:0000256" key="2">
    <source>
        <dbReference type="ARBA" id="ARBA00009877"/>
    </source>
</evidence>
<keyword evidence="8 10" id="KW-0472">Membrane</keyword>
<accession>A0A9W7ZTL4</accession>
<feature type="domain" description="Membrane insertase YidC/Oxa/ALB C-terminal" evidence="11">
    <location>
        <begin position="180"/>
        <end position="372"/>
    </location>
</feature>
<evidence type="ECO:0000256" key="1">
    <source>
        <dbReference type="ARBA" id="ARBA00004448"/>
    </source>
</evidence>
<keyword evidence="3 9" id="KW-0812">Transmembrane</keyword>
<dbReference type="EMBL" id="JANBPT010000797">
    <property type="protein sequence ID" value="KAJ1912823.1"/>
    <property type="molecule type" value="Genomic_DNA"/>
</dbReference>
<evidence type="ECO:0000313" key="13">
    <source>
        <dbReference type="Proteomes" id="UP001150569"/>
    </source>
</evidence>
<evidence type="ECO:0000256" key="5">
    <source>
        <dbReference type="ARBA" id="ARBA00022946"/>
    </source>
</evidence>
<keyword evidence="6 10" id="KW-1133">Transmembrane helix</keyword>
<dbReference type="OrthoDB" id="2148490at2759"/>
<feature type="transmembrane region" description="Helical" evidence="10">
    <location>
        <begin position="251"/>
        <end position="271"/>
    </location>
</feature>
<dbReference type="PANTHER" id="PTHR12428">
    <property type="entry name" value="OXA1"/>
    <property type="match status" value="1"/>
</dbReference>
<evidence type="ECO:0000256" key="8">
    <source>
        <dbReference type="ARBA" id="ARBA00023136"/>
    </source>
</evidence>